<name>A0A348AR24_9FIRM</name>
<gene>
    <name evidence="2" type="ORF">MAMMFC1_04239</name>
</gene>
<dbReference type="KEGG" id="mana:MAMMFC1_04239"/>
<dbReference type="SUPFAM" id="SSF88713">
    <property type="entry name" value="Glycoside hydrolase/deacetylase"/>
    <property type="match status" value="1"/>
</dbReference>
<dbReference type="RefSeq" id="WP_126310332.1">
    <property type="nucleotide sequence ID" value="NZ_AP018449.1"/>
</dbReference>
<organism evidence="2 3">
    <name type="scientific">Methylomusa anaerophila</name>
    <dbReference type="NCBI Taxonomy" id="1930071"/>
    <lineage>
        <taxon>Bacteria</taxon>
        <taxon>Bacillati</taxon>
        <taxon>Bacillota</taxon>
        <taxon>Negativicutes</taxon>
        <taxon>Selenomonadales</taxon>
        <taxon>Sporomusaceae</taxon>
        <taxon>Methylomusa</taxon>
    </lineage>
</organism>
<evidence type="ECO:0000313" key="2">
    <source>
        <dbReference type="EMBL" id="BBB93522.1"/>
    </source>
</evidence>
<reference evidence="2 3" key="1">
    <citation type="journal article" date="2018" name="Int. J. Syst. Evol. Microbiol.">
        <title>Methylomusa anaerophila gen. nov., sp. nov., an anaerobic methanol-utilizing bacterium isolated from a microbial fuel cell.</title>
        <authorList>
            <person name="Amano N."/>
            <person name="Yamamuro A."/>
            <person name="Miyahara M."/>
            <person name="Kouzuma A."/>
            <person name="Abe T."/>
            <person name="Watanabe K."/>
        </authorList>
    </citation>
    <scope>NUCLEOTIDE SEQUENCE [LARGE SCALE GENOMIC DNA]</scope>
    <source>
        <strain evidence="2 3">MMFC1</strain>
    </source>
</reference>
<dbReference type="EMBL" id="AP018449">
    <property type="protein sequence ID" value="BBB93522.1"/>
    <property type="molecule type" value="Genomic_DNA"/>
</dbReference>
<accession>A0A348AR24</accession>
<dbReference type="GO" id="GO:0005975">
    <property type="term" value="P:carbohydrate metabolic process"/>
    <property type="evidence" value="ECO:0007669"/>
    <property type="project" value="InterPro"/>
</dbReference>
<sequence length="542" mass="61650">MIEVRKKAIMFFLLAIFTFGICLPTSSYSSAPKLKTYIVYDSPNRFADSFPLVNALIEHLGHFDLACQPMALQEWKPGALQDAELIVYAGLSDVTLPQGLLQEMAHARRVIWFEKNIEQMAAYLHWQDFKLEGVFNGWSFINYKRDVFIDDWINVVIAQPGQNAQVFATVKDIVASKPLAWQRDNVYYCGLLEVHPKYMITLSGLLHQFIPNQNHNHSHSHKALLRIEDVSPLVNSEAVGAVIATITKYNIPFSIGVIPVGVTKDDRYIFLHERPNLLKVLKEAQDNGASIIMHGYTHQNKYSPKTGEGYEFWNARDDKPMENDDAFTSERIEAGIEELVRCGLTPVAFEPPHYAMSEAGYKVLSRYFNIFSGQIQISDKSDRLSLSLPYVTTSTYLNGMMVIPENMGYYDGKTFLVDHMLQSSEQILEIQDGFACFFYHGYLPPDKLPSIIEGLQKQGYEFYDLRQLPILVHSPKIKIIGRDGQLRVEVDAKLQSSWGSNPVDDNMFKKIGSVHITLLLLILGIFVVIIIRLRANANKHYE</sequence>
<dbReference type="AlphaFoldDB" id="A0A348AR24"/>
<proteinExistence type="predicted"/>
<dbReference type="InterPro" id="IPR011330">
    <property type="entry name" value="Glyco_hydro/deAcase_b/a-brl"/>
</dbReference>
<evidence type="ECO:0000313" key="3">
    <source>
        <dbReference type="Proteomes" id="UP000276437"/>
    </source>
</evidence>
<keyword evidence="1" id="KW-0812">Transmembrane</keyword>
<dbReference type="OrthoDB" id="2339428at2"/>
<feature type="transmembrane region" description="Helical" evidence="1">
    <location>
        <begin position="514"/>
        <end position="533"/>
    </location>
</feature>
<keyword evidence="3" id="KW-1185">Reference proteome</keyword>
<dbReference type="Pfam" id="PF10096">
    <property type="entry name" value="DUF2334"/>
    <property type="match status" value="1"/>
</dbReference>
<dbReference type="InterPro" id="IPR018763">
    <property type="entry name" value="DUF2334"/>
</dbReference>
<protein>
    <recommendedName>
        <fullName evidence="4">DUF2334 domain-containing protein</fullName>
    </recommendedName>
</protein>
<evidence type="ECO:0000256" key="1">
    <source>
        <dbReference type="SAM" id="Phobius"/>
    </source>
</evidence>
<dbReference type="Gene3D" id="3.20.20.370">
    <property type="entry name" value="Glycoside hydrolase/deacetylase"/>
    <property type="match status" value="1"/>
</dbReference>
<evidence type="ECO:0008006" key="4">
    <source>
        <dbReference type="Google" id="ProtNLM"/>
    </source>
</evidence>
<keyword evidence="1" id="KW-1133">Transmembrane helix</keyword>
<keyword evidence="1" id="KW-0472">Membrane</keyword>
<dbReference type="Proteomes" id="UP000276437">
    <property type="component" value="Chromosome"/>
</dbReference>